<evidence type="ECO:0000256" key="1">
    <source>
        <dbReference type="ARBA" id="ARBA00009919"/>
    </source>
</evidence>
<evidence type="ECO:0000259" key="2">
    <source>
        <dbReference type="Pfam" id="PF00899"/>
    </source>
</evidence>
<dbReference type="FunFam" id="3.40.50.720:FF:000080">
    <property type="entry name" value="Thiazole biosynthesis adenylyltransferase ThiF"/>
    <property type="match status" value="1"/>
</dbReference>
<dbReference type="Proteomes" id="UP000677918">
    <property type="component" value="Unassembled WGS sequence"/>
</dbReference>
<evidence type="ECO:0000313" key="4">
    <source>
        <dbReference type="Proteomes" id="UP000677918"/>
    </source>
</evidence>
<protein>
    <submittedName>
        <fullName evidence="3">Thiamine/molybdopterin biosynthesis protein MoeB</fullName>
    </submittedName>
</protein>
<proteinExistence type="inferred from homology"/>
<reference evidence="3" key="1">
    <citation type="submission" date="2021-04" db="EMBL/GenBank/DDBJ databases">
        <title>Draft genome sequence of Xylanibacillus composti strain K13.</title>
        <authorList>
            <person name="Uke A."/>
            <person name="Chhe C."/>
            <person name="Baramee S."/>
            <person name="Kosugi A."/>
        </authorList>
    </citation>
    <scope>NUCLEOTIDE SEQUENCE</scope>
    <source>
        <strain evidence="3">K13</strain>
    </source>
</reference>
<evidence type="ECO:0000313" key="3">
    <source>
        <dbReference type="EMBL" id="GIQ69885.1"/>
    </source>
</evidence>
<organism evidence="3 4">
    <name type="scientific">Xylanibacillus composti</name>
    <dbReference type="NCBI Taxonomy" id="1572762"/>
    <lineage>
        <taxon>Bacteria</taxon>
        <taxon>Bacillati</taxon>
        <taxon>Bacillota</taxon>
        <taxon>Bacilli</taxon>
        <taxon>Bacillales</taxon>
        <taxon>Paenibacillaceae</taxon>
        <taxon>Xylanibacillus</taxon>
    </lineage>
</organism>
<feature type="domain" description="THIF-type NAD/FAD binding fold" evidence="2">
    <location>
        <begin position="5"/>
        <end position="244"/>
    </location>
</feature>
<dbReference type="Gene3D" id="3.40.50.720">
    <property type="entry name" value="NAD(P)-binding Rossmann-like Domain"/>
    <property type="match status" value="1"/>
</dbReference>
<dbReference type="GO" id="GO:0004792">
    <property type="term" value="F:thiosulfate-cyanide sulfurtransferase activity"/>
    <property type="evidence" value="ECO:0007669"/>
    <property type="project" value="TreeGrafter"/>
</dbReference>
<dbReference type="InterPro" id="IPR045886">
    <property type="entry name" value="ThiF/MoeB/HesA"/>
</dbReference>
<comment type="similarity">
    <text evidence="1">Belongs to the HesA/MoeB/ThiF family.</text>
</comment>
<dbReference type="PANTHER" id="PTHR10953:SF102">
    <property type="entry name" value="ADENYLYLTRANSFERASE AND SULFURTRANSFERASE MOCS3"/>
    <property type="match status" value="1"/>
</dbReference>
<dbReference type="SUPFAM" id="SSF69572">
    <property type="entry name" value="Activating enzymes of the ubiquitin-like proteins"/>
    <property type="match status" value="1"/>
</dbReference>
<dbReference type="EMBL" id="BOVK01000036">
    <property type="protein sequence ID" value="GIQ69885.1"/>
    <property type="molecule type" value="Genomic_DNA"/>
</dbReference>
<dbReference type="AlphaFoldDB" id="A0A8J4M2I1"/>
<dbReference type="GO" id="GO:0005829">
    <property type="term" value="C:cytosol"/>
    <property type="evidence" value="ECO:0007669"/>
    <property type="project" value="TreeGrafter"/>
</dbReference>
<dbReference type="CDD" id="cd00757">
    <property type="entry name" value="ThiF_MoeB_HesA_family"/>
    <property type="match status" value="1"/>
</dbReference>
<sequence>MNERYSRQHLFAPIGRSGQEKLARASIAIVGMGALGSALADMAARAGIGEIRLIDRDFVEFSNLQRQMLYDESDASRYLPKTEAAAIRLAAINSEVSLIPRVADLHAGNAEELLHGTDLILDGSDNFTVRYLLNDYAIKMGIPYIYGGAVASRGVCYPVLPERGPCLRCLFPNPPERGTAETCDTAGVISPIIHAITAMQMAEALKCLVGDLDAVQKQLVQLDLWRNHWSQIDVSQAKRPDCPACAERRFEFLDDQTAVGWSQTMCGRNSVQIRPAQPASLDFDAMVKKLSPVGRVERTPFLLRFMPDDTHTLVLFPDGRALIQGTEDPTMARSLYSRYVGD</sequence>
<gene>
    <name evidence="3" type="primary">moeB</name>
    <name evidence="3" type="ORF">XYCOK13_27090</name>
</gene>
<dbReference type="InterPro" id="IPR035985">
    <property type="entry name" value="Ubiquitin-activating_enz"/>
</dbReference>
<keyword evidence="4" id="KW-1185">Reference proteome</keyword>
<dbReference type="GO" id="GO:0016779">
    <property type="term" value="F:nucleotidyltransferase activity"/>
    <property type="evidence" value="ECO:0007669"/>
    <property type="project" value="TreeGrafter"/>
</dbReference>
<dbReference type="RefSeq" id="WP_213412667.1">
    <property type="nucleotide sequence ID" value="NZ_BOVK01000036.1"/>
</dbReference>
<dbReference type="InterPro" id="IPR000594">
    <property type="entry name" value="ThiF_NAD_FAD-bd"/>
</dbReference>
<dbReference type="GO" id="GO:0008146">
    <property type="term" value="F:sulfotransferase activity"/>
    <property type="evidence" value="ECO:0007669"/>
    <property type="project" value="TreeGrafter"/>
</dbReference>
<dbReference type="GO" id="GO:0008641">
    <property type="term" value="F:ubiquitin-like modifier activating enzyme activity"/>
    <property type="evidence" value="ECO:0007669"/>
    <property type="project" value="InterPro"/>
</dbReference>
<accession>A0A8J4M2I1</accession>
<dbReference type="PANTHER" id="PTHR10953">
    <property type="entry name" value="UBIQUITIN-ACTIVATING ENZYME E1"/>
    <property type="match status" value="1"/>
</dbReference>
<name>A0A8J4M2I1_9BACL</name>
<comment type="caution">
    <text evidence="3">The sequence shown here is derived from an EMBL/GenBank/DDBJ whole genome shotgun (WGS) entry which is preliminary data.</text>
</comment>
<dbReference type="Pfam" id="PF00899">
    <property type="entry name" value="ThiF"/>
    <property type="match status" value="1"/>
</dbReference>